<organism evidence="6 7">
    <name type="scientific">Acidicapsa dinghuensis</name>
    <dbReference type="NCBI Taxonomy" id="2218256"/>
    <lineage>
        <taxon>Bacteria</taxon>
        <taxon>Pseudomonadati</taxon>
        <taxon>Acidobacteriota</taxon>
        <taxon>Terriglobia</taxon>
        <taxon>Terriglobales</taxon>
        <taxon>Acidobacteriaceae</taxon>
        <taxon>Acidicapsa</taxon>
    </lineage>
</organism>
<reference evidence="7" key="1">
    <citation type="journal article" date="2019" name="Int. J. Syst. Evol. Microbiol.">
        <title>The Global Catalogue of Microorganisms (GCM) 10K type strain sequencing project: providing services to taxonomists for standard genome sequencing and annotation.</title>
        <authorList>
            <consortium name="The Broad Institute Genomics Platform"/>
            <consortium name="The Broad Institute Genome Sequencing Center for Infectious Disease"/>
            <person name="Wu L."/>
            <person name="Ma J."/>
        </authorList>
    </citation>
    <scope>NUCLEOTIDE SEQUENCE [LARGE SCALE GENOMIC DNA]</scope>
    <source>
        <strain evidence="7">JCM 4087</strain>
    </source>
</reference>
<keyword evidence="6" id="KW-0808">Transferase</keyword>
<keyword evidence="3" id="KW-0378">Hydrolase</keyword>
<sequence>MRGSQSGMLGSLALLGHNCFTMVCFVMVNAMTQQPDLETLRFPVGRFTPPASYSLRGREASIEMLRLLPERLAAAVADLSTEQLDTPYREEGWTVRQVVHHVADRHANAYVRMKLLLTEDWPTIKPYDEAAWAALPDSSLPVQISLNLLEALHARWTTLLKSISAEDFRRGYVHPEGGHQELDRVLAMYDWHSRHHTAHITGLRARMRW</sequence>
<dbReference type="Proteomes" id="UP001596091">
    <property type="component" value="Unassembled WGS sequence"/>
</dbReference>
<keyword evidence="7" id="KW-1185">Reference proteome</keyword>
<keyword evidence="4" id="KW-0862">Zinc</keyword>
<dbReference type="HAMAP" id="MF_01256">
    <property type="entry name" value="YfiT_hydrol"/>
    <property type="match status" value="1"/>
</dbReference>
<dbReference type="InterPro" id="IPR034660">
    <property type="entry name" value="DinB/YfiT-like"/>
</dbReference>
<dbReference type="Gene3D" id="1.20.120.450">
    <property type="entry name" value="dinb family like domain"/>
    <property type="match status" value="1"/>
</dbReference>
<keyword evidence="2" id="KW-0479">Metal-binding</keyword>
<dbReference type="SUPFAM" id="SSF109854">
    <property type="entry name" value="DinB/YfiT-like putative metalloenzymes"/>
    <property type="match status" value="1"/>
</dbReference>
<name>A0ABW1EHK5_9BACT</name>
<keyword evidence="1" id="KW-0963">Cytoplasm</keyword>
<evidence type="ECO:0000313" key="7">
    <source>
        <dbReference type="Proteomes" id="UP001596091"/>
    </source>
</evidence>
<dbReference type="InterPro" id="IPR023774">
    <property type="entry name" value="Put_metal_dep_hydrolase_YfiT"/>
</dbReference>
<evidence type="ECO:0000256" key="4">
    <source>
        <dbReference type="ARBA" id="ARBA00022833"/>
    </source>
</evidence>
<gene>
    <name evidence="6" type="ORF">ACFPT7_10425</name>
</gene>
<evidence type="ECO:0000313" key="6">
    <source>
        <dbReference type="EMBL" id="MFC5862705.1"/>
    </source>
</evidence>
<dbReference type="GO" id="GO:0016740">
    <property type="term" value="F:transferase activity"/>
    <property type="evidence" value="ECO:0007669"/>
    <property type="project" value="UniProtKB-KW"/>
</dbReference>
<comment type="caution">
    <text evidence="6">The sequence shown here is derived from an EMBL/GenBank/DDBJ whole genome shotgun (WGS) entry which is preliminary data.</text>
</comment>
<evidence type="ECO:0000256" key="1">
    <source>
        <dbReference type="ARBA" id="ARBA00022490"/>
    </source>
</evidence>
<dbReference type="EMBL" id="JBHSPH010000002">
    <property type="protein sequence ID" value="MFC5862705.1"/>
    <property type="molecule type" value="Genomic_DNA"/>
</dbReference>
<accession>A0ABW1EHK5</accession>
<evidence type="ECO:0000256" key="3">
    <source>
        <dbReference type="ARBA" id="ARBA00022801"/>
    </source>
</evidence>
<dbReference type="Pfam" id="PF12867">
    <property type="entry name" value="DinB_2"/>
    <property type="match status" value="1"/>
</dbReference>
<feature type="domain" description="DinB-like" evidence="5">
    <location>
        <begin position="65"/>
        <end position="200"/>
    </location>
</feature>
<protein>
    <submittedName>
        <fullName evidence="6">YfiT family bacillithiol transferase</fullName>
    </submittedName>
</protein>
<proteinExistence type="inferred from homology"/>
<dbReference type="NCBIfam" id="NF009807">
    <property type="entry name" value="PRK13291.1"/>
    <property type="match status" value="1"/>
</dbReference>
<dbReference type="InterPro" id="IPR024775">
    <property type="entry name" value="DinB-like"/>
</dbReference>
<evidence type="ECO:0000256" key="2">
    <source>
        <dbReference type="ARBA" id="ARBA00022723"/>
    </source>
</evidence>
<evidence type="ECO:0000259" key="5">
    <source>
        <dbReference type="Pfam" id="PF12867"/>
    </source>
</evidence>